<dbReference type="EMBL" id="BK003286">
    <property type="protein sequence ID" value="DAA03485.1"/>
    <property type="molecule type" value="Genomic_DNA"/>
</dbReference>
<organism evidence="1">
    <name type="scientific">Drosophila melanogaster</name>
    <name type="common">Fruit fly</name>
    <dbReference type="NCBI Taxonomy" id="7227"/>
    <lineage>
        <taxon>Eukaryota</taxon>
        <taxon>Metazoa</taxon>
        <taxon>Ecdysozoa</taxon>
        <taxon>Arthropoda</taxon>
        <taxon>Hexapoda</taxon>
        <taxon>Insecta</taxon>
        <taxon>Pterygota</taxon>
        <taxon>Neoptera</taxon>
        <taxon>Endopterygota</taxon>
        <taxon>Diptera</taxon>
        <taxon>Brachycera</taxon>
        <taxon>Muscomorpha</taxon>
        <taxon>Ephydroidea</taxon>
        <taxon>Drosophilidae</taxon>
        <taxon>Drosophila</taxon>
        <taxon>Sophophora</taxon>
    </lineage>
</organism>
<proteinExistence type="predicted"/>
<protein>
    <submittedName>
        <fullName evidence="1">HDC00382</fullName>
    </submittedName>
</protein>
<accession>Q6IHY0</accession>
<sequence length="140" mass="15408">MAWQHVNSISRTTEIRMPTQRKTFPCTRTSDWFFLARWRAIPPQLSPVSTATVAIRRQPMPKDEGLSKDSRACAAVACVASFSPQRAAMAAYVSIFRCHLSSADLWLEVHNAADFELDVTQSSDRVGFGSPSSSSSSSVP</sequence>
<evidence type="ECO:0000313" key="1">
    <source>
        <dbReference type="EMBL" id="DAA03485.1"/>
    </source>
</evidence>
<gene>
    <name evidence="1" type="ORF">HDC00382</name>
</gene>
<name>Q6IHY0_DROME</name>
<dbReference type="AlphaFoldDB" id="Q6IHY0"/>
<reference evidence="1" key="1">
    <citation type="journal article" date="2003" name="Genome Biol.">
        <title>An integrated gene annotation and transcriptional profiling approach towards the full gene content of the Drosophila genome.</title>
        <authorList>
            <person name="Hild M."/>
            <person name="Beckmann B."/>
            <person name="Haas S.A."/>
            <person name="Koch B."/>
            <person name="Solovyev V."/>
            <person name="Busold C."/>
            <person name="Fellenberg K."/>
            <person name="Boutros M."/>
            <person name="Vingron M."/>
            <person name="Sauer F."/>
            <person name="Hoheisel J.D."/>
            <person name="Paro R."/>
        </authorList>
    </citation>
    <scope>NUCLEOTIDE SEQUENCE</scope>
</reference>